<evidence type="ECO:0000256" key="2">
    <source>
        <dbReference type="SAM" id="Phobius"/>
    </source>
</evidence>
<gene>
    <name evidence="3" type="ORF">GII31_02760</name>
</gene>
<keyword evidence="2" id="KW-0472">Membrane</keyword>
<evidence type="ECO:0000313" key="4">
    <source>
        <dbReference type="Proteomes" id="UP001059836"/>
    </source>
</evidence>
<evidence type="ECO:0000256" key="1">
    <source>
        <dbReference type="SAM" id="MobiDB-lite"/>
    </source>
</evidence>
<feature type="region of interest" description="Disordered" evidence="1">
    <location>
        <begin position="331"/>
        <end position="350"/>
    </location>
</feature>
<dbReference type="EMBL" id="CP045809">
    <property type="protein sequence ID" value="QHN33990.1"/>
    <property type="molecule type" value="Genomic_DNA"/>
</dbReference>
<accession>A0ABX6IDQ8</accession>
<protein>
    <submittedName>
        <fullName evidence="3">MCE family protein</fullName>
    </submittedName>
</protein>
<organism evidence="3 4">
    <name type="scientific">Gordonia pseudamarae</name>
    <dbReference type="NCBI Taxonomy" id="2831662"/>
    <lineage>
        <taxon>Bacteria</taxon>
        <taxon>Bacillati</taxon>
        <taxon>Actinomycetota</taxon>
        <taxon>Actinomycetes</taxon>
        <taxon>Mycobacteriales</taxon>
        <taxon>Gordoniaceae</taxon>
        <taxon>Gordonia</taxon>
    </lineage>
</organism>
<reference evidence="3" key="1">
    <citation type="journal article" date="2021" name="Nat. Microbiol.">
        <title>Cocultivation of an ultrasmall environmental parasitic bacterium with lytic ability against bacteria associated with wastewater foams.</title>
        <authorList>
            <person name="Batinovic S."/>
            <person name="Rose J.J.A."/>
            <person name="Ratcliffe J."/>
            <person name="Seviour R.J."/>
            <person name="Petrovski S."/>
        </authorList>
    </citation>
    <scope>NUCLEOTIDE SEQUENCE</scope>
    <source>
        <strain evidence="3">CON9</strain>
    </source>
</reference>
<sequence length="350" mass="36288">MARHALAGITTHTHTARIVGIAAILVAALAVIAWRVVPTGGLDDDQIAVTLLTEHVGDGITVGTEVRRGGVVVGQVDSVTRTDAGQAIKVRLDDPSLTGLTDALAIDYSPANLFGITQISLLARQGGSPLRSGTTVDLTGGHVDRVHDATVSTMLLSLGKLSGDVLTPELADLVKRVSQDAKAFSPLMKALITTVETVADTQKMPYSPILRDLGSALSGFPSTLDGGLILLRMVHDHPYLKIPEKQARFDATVAVLAKDVIPGLANLLRTLQPDYAGLAALPVPLLNAVAAAVPSPQTTQAQLKKLLTRTSKAFAGSPAEPVLRLALTLNPTASTSNSTGTHTTGSGGGR</sequence>
<keyword evidence="2" id="KW-1133">Transmembrane helix</keyword>
<feature type="transmembrane region" description="Helical" evidence="2">
    <location>
        <begin position="18"/>
        <end position="37"/>
    </location>
</feature>
<dbReference type="Proteomes" id="UP001059836">
    <property type="component" value="Chromosome"/>
</dbReference>
<dbReference type="RefSeq" id="WP_213246602.1">
    <property type="nucleotide sequence ID" value="NZ_CP045806.1"/>
</dbReference>
<keyword evidence="2" id="KW-0812">Transmembrane</keyword>
<feature type="compositionally biased region" description="Low complexity" evidence="1">
    <location>
        <begin position="334"/>
        <end position="344"/>
    </location>
</feature>
<proteinExistence type="predicted"/>
<keyword evidence="4" id="KW-1185">Reference proteome</keyword>
<name>A0ABX6IDQ8_9ACTN</name>
<evidence type="ECO:0000313" key="3">
    <source>
        <dbReference type="EMBL" id="QHN33990.1"/>
    </source>
</evidence>